<dbReference type="AlphaFoldDB" id="A0AAV0DY99"/>
<dbReference type="Proteomes" id="UP001152523">
    <property type="component" value="Unassembled WGS sequence"/>
</dbReference>
<dbReference type="PANTHER" id="PTHR31973:SF195">
    <property type="entry name" value="MUDR FAMILY TRANSPOSASE"/>
    <property type="match status" value="1"/>
</dbReference>
<dbReference type="PANTHER" id="PTHR31973">
    <property type="entry name" value="POLYPROTEIN, PUTATIVE-RELATED"/>
    <property type="match status" value="1"/>
</dbReference>
<organism evidence="1 2">
    <name type="scientific">Cuscuta epithymum</name>
    <dbReference type="NCBI Taxonomy" id="186058"/>
    <lineage>
        <taxon>Eukaryota</taxon>
        <taxon>Viridiplantae</taxon>
        <taxon>Streptophyta</taxon>
        <taxon>Embryophyta</taxon>
        <taxon>Tracheophyta</taxon>
        <taxon>Spermatophyta</taxon>
        <taxon>Magnoliopsida</taxon>
        <taxon>eudicotyledons</taxon>
        <taxon>Gunneridae</taxon>
        <taxon>Pentapetalae</taxon>
        <taxon>asterids</taxon>
        <taxon>lamiids</taxon>
        <taxon>Solanales</taxon>
        <taxon>Convolvulaceae</taxon>
        <taxon>Cuscuteae</taxon>
        <taxon>Cuscuta</taxon>
        <taxon>Cuscuta subgen. Cuscuta</taxon>
    </lineage>
</organism>
<protein>
    <recommendedName>
        <fullName evidence="3">Transposase</fullName>
    </recommendedName>
</protein>
<evidence type="ECO:0000313" key="2">
    <source>
        <dbReference type="Proteomes" id="UP001152523"/>
    </source>
</evidence>
<name>A0AAV0DY99_9ASTE</name>
<reference evidence="1" key="1">
    <citation type="submission" date="2022-07" db="EMBL/GenBank/DDBJ databases">
        <authorList>
            <person name="Macas J."/>
            <person name="Novak P."/>
            <person name="Neumann P."/>
        </authorList>
    </citation>
    <scope>NUCLEOTIDE SEQUENCE</scope>
</reference>
<evidence type="ECO:0000313" key="1">
    <source>
        <dbReference type="EMBL" id="CAH9112394.1"/>
    </source>
</evidence>
<dbReference type="EMBL" id="CAMAPF010000197">
    <property type="protein sequence ID" value="CAH9112394.1"/>
    <property type="molecule type" value="Genomic_DNA"/>
</dbReference>
<keyword evidence="2" id="KW-1185">Reference proteome</keyword>
<gene>
    <name evidence="1" type="ORF">CEPIT_LOCUS19934</name>
</gene>
<accession>A0AAV0DY99</accession>
<sequence>MFIVVRYPGPHSDTCVGNNDRDDHVAITSDFIARDVIDLIRTDPSLKVHTIIELLKEKYGYTVSYKCTWLGKQKAIDEIFGGWEKSYSELPYFMAALQHSNLKAIVHWYPPLTGPTECVHFHRVFWAFKPSIHDFKHCRPVLTIDGTHLYGKYKVHYSWLWVAMQTTNSFPWPL</sequence>
<proteinExistence type="predicted"/>
<comment type="caution">
    <text evidence="1">The sequence shown here is derived from an EMBL/GenBank/DDBJ whole genome shotgun (WGS) entry which is preliminary data.</text>
</comment>
<evidence type="ECO:0008006" key="3">
    <source>
        <dbReference type="Google" id="ProtNLM"/>
    </source>
</evidence>